<accession>A0AAE3K9L2</accession>
<proteinExistence type="predicted"/>
<feature type="transmembrane region" description="Helical" evidence="1">
    <location>
        <begin position="103"/>
        <end position="127"/>
    </location>
</feature>
<evidence type="ECO:0000256" key="1">
    <source>
        <dbReference type="SAM" id="Phobius"/>
    </source>
</evidence>
<comment type="caution">
    <text evidence="2">The sequence shown here is derived from an EMBL/GenBank/DDBJ whole genome shotgun (WGS) entry which is preliminary data.</text>
</comment>
<feature type="transmembrane region" description="Helical" evidence="1">
    <location>
        <begin position="67"/>
        <end position="83"/>
    </location>
</feature>
<dbReference type="RefSeq" id="WP_174654859.1">
    <property type="nucleotide sequence ID" value="NZ_JAKRVX010000008.1"/>
</dbReference>
<dbReference type="AlphaFoldDB" id="A0AAE3K9L2"/>
<sequence>MFLLIFTALTLFIITHTDAFILLVAFCTDAEYSTREVFVGHAIGFSGTIVAVILGSVFASEIIQQRAFLFGIVPLVLGIWGILNRGESTPLPSGTHHTTHLGRIWVVTVASLGLAGENLAILIPFFLGFTPFELALIILLYVFCGGMLFVLALFTARKTTSIGLPPWLEEWVVPFTLIAVGVYVLSTGYVTA</sequence>
<keyword evidence="1" id="KW-0812">Transmembrane</keyword>
<dbReference type="EMBL" id="JAKRVX010000008">
    <property type="protein sequence ID" value="MCL9818186.1"/>
    <property type="molecule type" value="Genomic_DNA"/>
</dbReference>
<keyword evidence="1" id="KW-0472">Membrane</keyword>
<feature type="transmembrane region" description="Helical" evidence="1">
    <location>
        <begin position="38"/>
        <end position="60"/>
    </location>
</feature>
<feature type="transmembrane region" description="Helical" evidence="1">
    <location>
        <begin position="171"/>
        <end position="190"/>
    </location>
</feature>
<protein>
    <submittedName>
        <fullName evidence="2">Cadmium resistance transporter</fullName>
    </submittedName>
</protein>
<organism evidence="2 3">
    <name type="scientific">Natronocalculus amylovorans</name>
    <dbReference type="NCBI Taxonomy" id="2917812"/>
    <lineage>
        <taxon>Archaea</taxon>
        <taxon>Methanobacteriati</taxon>
        <taxon>Methanobacteriota</taxon>
        <taxon>Stenosarchaea group</taxon>
        <taxon>Halobacteria</taxon>
        <taxon>Halobacteriales</taxon>
        <taxon>Haloferacaceae</taxon>
        <taxon>Natronocalculus</taxon>
    </lineage>
</organism>
<evidence type="ECO:0000313" key="2">
    <source>
        <dbReference type="EMBL" id="MCL9818186.1"/>
    </source>
</evidence>
<keyword evidence="1" id="KW-1133">Transmembrane helix</keyword>
<dbReference type="Pfam" id="PF03596">
    <property type="entry name" value="Cad"/>
    <property type="match status" value="1"/>
</dbReference>
<reference evidence="2" key="1">
    <citation type="journal article" date="2022" name="Syst. Appl. Microbiol.">
        <title>Natronocalculus amylovorans gen. nov., sp. nov., and Natranaeroarchaeum aerophilus sp. nov., dominant culturable amylolytic natronoarchaea from hypersaline soda lakes in southwestern Siberia.</title>
        <authorList>
            <person name="Sorokin D.Y."/>
            <person name="Elcheninov A.G."/>
            <person name="Khizhniak T.V."/>
            <person name="Koenen M."/>
            <person name="Bale N.J."/>
            <person name="Damste J.S.S."/>
            <person name="Kublanov I.V."/>
        </authorList>
    </citation>
    <scope>NUCLEOTIDE SEQUENCE</scope>
    <source>
        <strain evidence="2">AArc-St2</strain>
    </source>
</reference>
<gene>
    <name evidence="2" type="ORF">AArcSt2_14685</name>
</gene>
<keyword evidence="3" id="KW-1185">Reference proteome</keyword>
<name>A0AAE3K9L2_9EURY</name>
<dbReference type="Proteomes" id="UP001203207">
    <property type="component" value="Unassembled WGS sequence"/>
</dbReference>
<dbReference type="InterPro" id="IPR004676">
    <property type="entry name" value="Cd-R_transporter"/>
</dbReference>
<reference evidence="2" key="2">
    <citation type="submission" date="2022-02" db="EMBL/GenBank/DDBJ databases">
        <authorList>
            <person name="Elcheninov A.G."/>
            <person name="Sorokin D.Y."/>
            <person name="Kublanov I.V."/>
        </authorList>
    </citation>
    <scope>NUCLEOTIDE SEQUENCE</scope>
    <source>
        <strain evidence="2">AArc-St2</strain>
    </source>
</reference>
<evidence type="ECO:0000313" key="3">
    <source>
        <dbReference type="Proteomes" id="UP001203207"/>
    </source>
</evidence>
<feature type="transmembrane region" description="Helical" evidence="1">
    <location>
        <begin position="134"/>
        <end position="156"/>
    </location>
</feature>